<dbReference type="Proteomes" id="UP001219518">
    <property type="component" value="Unassembled WGS sequence"/>
</dbReference>
<accession>A0AAE1I135</accession>
<sequence length="361" mass="40722">MSGITLAIHLGVPLGIREALDLVLSPQKCEYLYRSPGHEDPGPLPRPVQVGPLMIQQVSHILYLSAAITEQPLVRQRVRKAQRLVAALLPILGARPLPPQVLDRIYSTSVAPALLYEQSTASATKRTRATLRREDTVMRAAIQATARMPHRPPILPAAMPRTVNRLLRVARVRYLGRVLRRPEGHPLRRASTLDLGRRNVGRPCFAFRDTVAQDMERLAEPPEGWPALLQSRLRTATYLRNVEPTENSSGEEDVHAMDFTAIHVEEEDWEGKTRVGAAGGHRYSGPHPPKENLTEKHRKCIICRVWKFTGNMSTNMETHMPELMKKKMTKARACELNAEPYKGGLRFWDASEFEEKLSNVR</sequence>
<comment type="caution">
    <text evidence="1">The sequence shown here is derived from an EMBL/GenBank/DDBJ whole genome shotgun (WGS) entry which is preliminary data.</text>
</comment>
<keyword evidence="2" id="KW-1185">Reference proteome</keyword>
<evidence type="ECO:0000313" key="1">
    <source>
        <dbReference type="EMBL" id="KAK3931078.1"/>
    </source>
</evidence>
<dbReference type="EMBL" id="JAHWGI010001416">
    <property type="protein sequence ID" value="KAK3931078.1"/>
    <property type="molecule type" value="Genomic_DNA"/>
</dbReference>
<protein>
    <submittedName>
        <fullName evidence="1">Zinc finger protein STP3</fullName>
    </submittedName>
</protein>
<reference evidence="1" key="2">
    <citation type="journal article" date="2023" name="BMC Genomics">
        <title>Pest status, molecular evolution, and epigenetic factors derived from the genome assembly of Frankliniella fusca, a thysanopteran phytovirus vector.</title>
        <authorList>
            <person name="Catto M.A."/>
            <person name="Labadie P.E."/>
            <person name="Jacobson A.L."/>
            <person name="Kennedy G.G."/>
            <person name="Srinivasan R."/>
            <person name="Hunt B.G."/>
        </authorList>
    </citation>
    <scope>NUCLEOTIDE SEQUENCE</scope>
    <source>
        <strain evidence="1">PL_HMW_Pooled</strain>
    </source>
</reference>
<gene>
    <name evidence="1" type="ORF">KUF71_024990</name>
</gene>
<proteinExistence type="predicted"/>
<dbReference type="AlphaFoldDB" id="A0AAE1I135"/>
<organism evidence="1 2">
    <name type="scientific">Frankliniella fusca</name>
    <dbReference type="NCBI Taxonomy" id="407009"/>
    <lineage>
        <taxon>Eukaryota</taxon>
        <taxon>Metazoa</taxon>
        <taxon>Ecdysozoa</taxon>
        <taxon>Arthropoda</taxon>
        <taxon>Hexapoda</taxon>
        <taxon>Insecta</taxon>
        <taxon>Pterygota</taxon>
        <taxon>Neoptera</taxon>
        <taxon>Paraneoptera</taxon>
        <taxon>Thysanoptera</taxon>
        <taxon>Terebrantia</taxon>
        <taxon>Thripoidea</taxon>
        <taxon>Thripidae</taxon>
        <taxon>Frankliniella</taxon>
    </lineage>
</organism>
<name>A0AAE1I135_9NEOP</name>
<reference evidence="1" key="1">
    <citation type="submission" date="2021-07" db="EMBL/GenBank/DDBJ databases">
        <authorList>
            <person name="Catto M.A."/>
            <person name="Jacobson A."/>
            <person name="Kennedy G."/>
            <person name="Labadie P."/>
            <person name="Hunt B.G."/>
            <person name="Srinivasan R."/>
        </authorList>
    </citation>
    <scope>NUCLEOTIDE SEQUENCE</scope>
    <source>
        <strain evidence="1">PL_HMW_Pooled</strain>
        <tissue evidence="1">Head</tissue>
    </source>
</reference>
<evidence type="ECO:0000313" key="2">
    <source>
        <dbReference type="Proteomes" id="UP001219518"/>
    </source>
</evidence>